<keyword evidence="3" id="KW-1185">Reference proteome</keyword>
<dbReference type="AlphaFoldDB" id="A0A1F5LXP5"/>
<dbReference type="GeneID" id="34571387"/>
<organism evidence="2 3">
    <name type="scientific">Penicillium arizonense</name>
    <dbReference type="NCBI Taxonomy" id="1835702"/>
    <lineage>
        <taxon>Eukaryota</taxon>
        <taxon>Fungi</taxon>
        <taxon>Dikarya</taxon>
        <taxon>Ascomycota</taxon>
        <taxon>Pezizomycotina</taxon>
        <taxon>Eurotiomycetes</taxon>
        <taxon>Eurotiomycetidae</taxon>
        <taxon>Eurotiales</taxon>
        <taxon>Aspergillaceae</taxon>
        <taxon>Penicillium</taxon>
    </lineage>
</organism>
<dbReference type="GO" id="GO:0016233">
    <property type="term" value="P:telomere capping"/>
    <property type="evidence" value="ECO:0007669"/>
    <property type="project" value="InterPro"/>
</dbReference>
<dbReference type="GO" id="GO:1990879">
    <property type="term" value="C:CST complex"/>
    <property type="evidence" value="ECO:0007669"/>
    <property type="project" value="InterPro"/>
</dbReference>
<dbReference type="EMBL" id="LXJU01000001">
    <property type="protein sequence ID" value="OGE57914.1"/>
    <property type="molecule type" value="Genomic_DNA"/>
</dbReference>
<reference evidence="2 3" key="1">
    <citation type="journal article" date="2016" name="Sci. Rep.">
        <title>Penicillium arizonense, a new, genome sequenced fungal species, reveals a high chemical diversity in secreted metabolites.</title>
        <authorList>
            <person name="Grijseels S."/>
            <person name="Nielsen J.C."/>
            <person name="Randelovic M."/>
            <person name="Nielsen J."/>
            <person name="Nielsen K.F."/>
            <person name="Workman M."/>
            <person name="Frisvad J.C."/>
        </authorList>
    </citation>
    <scope>NUCLEOTIDE SEQUENCE [LARGE SCALE GENOMIC DNA]</scope>
    <source>
        <strain evidence="2 3">CBS 141311</strain>
    </source>
</reference>
<dbReference type="GO" id="GO:0043047">
    <property type="term" value="F:single-stranded telomeric DNA binding"/>
    <property type="evidence" value="ECO:0007669"/>
    <property type="project" value="InterPro"/>
</dbReference>
<protein>
    <recommendedName>
        <fullName evidence="4">CST complex subunit Ten1</fullName>
    </recommendedName>
</protein>
<dbReference type="Gene3D" id="2.40.50.140">
    <property type="entry name" value="Nucleic acid-binding proteins"/>
    <property type="match status" value="1"/>
</dbReference>
<evidence type="ECO:0000313" key="2">
    <source>
        <dbReference type="EMBL" id="OGE57914.1"/>
    </source>
</evidence>
<dbReference type="InterPro" id="IPR024222">
    <property type="entry name" value="Ten1_fungal"/>
</dbReference>
<dbReference type="RefSeq" id="XP_022493337.1">
    <property type="nucleotide sequence ID" value="XM_022626653.1"/>
</dbReference>
<name>A0A1F5LXP5_PENAI</name>
<sequence length="173" mass="19050">MTKKLIGTLVAECQDNLLRRGEIRLSPRAYDIHGKIGHADSKVRFLGCVRHYIIATGHLVLEHNYPRNKAEFGSVSVDINAVLEDLTAEELRVGTWLNVLGYVRESLPPSSSFSSTPESKQSGDTTTGPVTVPSRPVHVEAVVVFPAGAIALGEYERILRNSQDVERMIQVTN</sequence>
<evidence type="ECO:0000256" key="1">
    <source>
        <dbReference type="SAM" id="MobiDB-lite"/>
    </source>
</evidence>
<evidence type="ECO:0000313" key="3">
    <source>
        <dbReference type="Proteomes" id="UP000177622"/>
    </source>
</evidence>
<comment type="caution">
    <text evidence="2">The sequence shown here is derived from an EMBL/GenBank/DDBJ whole genome shotgun (WGS) entry which is preliminary data.</text>
</comment>
<feature type="compositionally biased region" description="Low complexity" evidence="1">
    <location>
        <begin position="108"/>
        <end position="122"/>
    </location>
</feature>
<accession>A0A1F5LXP5</accession>
<dbReference type="InterPro" id="IPR012340">
    <property type="entry name" value="NA-bd_OB-fold"/>
</dbReference>
<proteinExistence type="predicted"/>
<feature type="region of interest" description="Disordered" evidence="1">
    <location>
        <begin position="108"/>
        <end position="133"/>
    </location>
</feature>
<dbReference type="Pfam" id="PF12658">
    <property type="entry name" value="Ten1"/>
    <property type="match status" value="1"/>
</dbReference>
<evidence type="ECO:0008006" key="4">
    <source>
        <dbReference type="Google" id="ProtNLM"/>
    </source>
</evidence>
<dbReference type="OrthoDB" id="5275361at2759"/>
<gene>
    <name evidence="2" type="ORF">PENARI_c001G06589</name>
</gene>
<dbReference type="Proteomes" id="UP000177622">
    <property type="component" value="Unassembled WGS sequence"/>
</dbReference>